<reference evidence="1" key="2">
    <citation type="submission" date="2021-10" db="EMBL/GenBank/DDBJ databases">
        <title>Phylogenomics reveals ancestral predisposition of the termite-cultivated fungus Termitomyces towards a domesticated lifestyle.</title>
        <authorList>
            <person name="Auxier B."/>
            <person name="Grum-Grzhimaylo A."/>
            <person name="Cardenas M.E."/>
            <person name="Lodge J.D."/>
            <person name="Laessoe T."/>
            <person name="Pedersen O."/>
            <person name="Smith M.E."/>
            <person name="Kuyper T.W."/>
            <person name="Franco-Molano E.A."/>
            <person name="Baroni T.J."/>
            <person name="Aanen D.K."/>
        </authorList>
    </citation>
    <scope>NUCLEOTIDE SEQUENCE</scope>
    <source>
        <strain evidence="1">D49</strain>
    </source>
</reference>
<evidence type="ECO:0000313" key="2">
    <source>
        <dbReference type="Proteomes" id="UP000717328"/>
    </source>
</evidence>
<evidence type="ECO:0000313" key="1">
    <source>
        <dbReference type="EMBL" id="KAG5639476.1"/>
    </source>
</evidence>
<accession>A0A9P7K5V3</accession>
<proteinExistence type="predicted"/>
<dbReference type="AlphaFoldDB" id="A0A9P7K5V3"/>
<dbReference type="Proteomes" id="UP000717328">
    <property type="component" value="Unassembled WGS sequence"/>
</dbReference>
<gene>
    <name evidence="1" type="ORF">H0H81_001598</name>
</gene>
<sequence length="348" mass="39822">MNPLYKLELKLFPCLPTELSQEVIRIAAAPIVESWCAQKPEPHVCYATALSLVQVSRQFHAEVMPILLHNVVLRSRENLKAFIRFALEARQHKTHHLWVVDYIAKICRVRCTEIYENLDMMATEECLGYEGVTEVLKNVGWLGFNNSTLHLLQHAVDGGYDDTPLDWASPEAVFWGRTWWTPFTFSDGGRAYLRQLTRLTIWQEDSSSQPAQTDPRGLQTWVMKVPFSDMPNLTHFACSLGRDDIIRHGPFTTVFYTPTKMMVYIVPPCSKGQNPHIIEQWVHNPQDKHGVVVEFSAIPKYSIGHPHYATREPEGGTCMFWEEVFLHGDSDRAWREAEKQLALVSGGT</sequence>
<organism evidence="1 2">
    <name type="scientific">Sphagnurus paluster</name>
    <dbReference type="NCBI Taxonomy" id="117069"/>
    <lineage>
        <taxon>Eukaryota</taxon>
        <taxon>Fungi</taxon>
        <taxon>Dikarya</taxon>
        <taxon>Basidiomycota</taxon>
        <taxon>Agaricomycotina</taxon>
        <taxon>Agaricomycetes</taxon>
        <taxon>Agaricomycetidae</taxon>
        <taxon>Agaricales</taxon>
        <taxon>Tricholomatineae</taxon>
        <taxon>Lyophyllaceae</taxon>
        <taxon>Sphagnurus</taxon>
    </lineage>
</organism>
<dbReference type="OrthoDB" id="2606310at2759"/>
<keyword evidence="2" id="KW-1185">Reference proteome</keyword>
<dbReference type="EMBL" id="JABCKI010005720">
    <property type="protein sequence ID" value="KAG5639476.1"/>
    <property type="molecule type" value="Genomic_DNA"/>
</dbReference>
<reference evidence="1" key="1">
    <citation type="submission" date="2021-02" db="EMBL/GenBank/DDBJ databases">
        <authorList>
            <person name="Nieuwenhuis M."/>
            <person name="Van De Peppel L.J.J."/>
        </authorList>
    </citation>
    <scope>NUCLEOTIDE SEQUENCE</scope>
    <source>
        <strain evidence="1">D49</strain>
    </source>
</reference>
<comment type="caution">
    <text evidence="1">The sequence shown here is derived from an EMBL/GenBank/DDBJ whole genome shotgun (WGS) entry which is preliminary data.</text>
</comment>
<protein>
    <submittedName>
        <fullName evidence="1">Uncharacterized protein</fullName>
    </submittedName>
</protein>
<name>A0A9P7K5V3_9AGAR</name>